<sequence length="615" mass="62834">MRRLEARSLRDRLAAMVIAIAVAMAIAAGGWRVLDAAWAESAPGLDGATRLGAEAVGRALSGQIEHALALGIPLDKLVRVEDYLKSVVASAPQVDAVALLDEAGRPIFTTREGVAGLTFPVNGGGQRATLVLSTESPFLNAATVRLEILLGATALLGGMIAFLIASLFLEMHLAPARARLALALARAARGDFAVAIPTTGRGRTTAAFRALARRIEPVHVAARHIADGIATVRAIDFDGSLSKRLDPLLATVAATRGLADIDPGETPRSTVPSPAAIATRVLLLVSLYAGAWPLLANFAIDRGTDMIPAPWRPVTPLFAEAVAVVLGMLICRSIAPSASRVAAALGTALTALAFTAVFWCRSYDLFVALRAAAGLGLGVALTPLLRDPRLTAHPRGLVALIGLTGLVIGPLFGGLVAEAIGRRGTFALLGIALLAIAPRAAAMPAAAAGDTALRLNFPAQAGRLLQLLSLMTLAALVLVIVPSGPGFDNYAVGAGLIVAAGLGLVVAPATLPPVFAGLLVGVAGALWLSAAGAVLPEAWRWPVSSMLIGIGVGSLLKWQAAGLFRHGRSAIAGLALGAVVAPVATIPGFAAMSIMLPLGVLLAGVSMLARGRRNP</sequence>
<evidence type="ECO:0000256" key="5">
    <source>
        <dbReference type="SAM" id="Phobius"/>
    </source>
</evidence>
<feature type="transmembrane region" description="Helical" evidence="5">
    <location>
        <begin position="397"/>
        <end position="420"/>
    </location>
</feature>
<evidence type="ECO:0000256" key="4">
    <source>
        <dbReference type="ARBA" id="ARBA00023136"/>
    </source>
</evidence>
<comment type="caution">
    <text evidence="6">The sequence shown here is derived from an EMBL/GenBank/DDBJ whole genome shotgun (WGS) entry which is preliminary data.</text>
</comment>
<feature type="transmembrane region" description="Helical" evidence="5">
    <location>
        <begin position="148"/>
        <end position="169"/>
    </location>
</feature>
<keyword evidence="7" id="KW-1185">Reference proteome</keyword>
<dbReference type="GO" id="GO:0022857">
    <property type="term" value="F:transmembrane transporter activity"/>
    <property type="evidence" value="ECO:0007669"/>
    <property type="project" value="InterPro"/>
</dbReference>
<dbReference type="Proteomes" id="UP000248021">
    <property type="component" value="Unassembled WGS sequence"/>
</dbReference>
<dbReference type="RefSeq" id="WP_146227265.1">
    <property type="nucleotide sequence ID" value="NZ_JAHBRY010000002.1"/>
</dbReference>
<dbReference type="InterPro" id="IPR005829">
    <property type="entry name" value="Sugar_transporter_CS"/>
</dbReference>
<organism evidence="6 7">
    <name type="scientific">Chelatococcus asaccharovorans</name>
    <dbReference type="NCBI Taxonomy" id="28210"/>
    <lineage>
        <taxon>Bacteria</taxon>
        <taxon>Pseudomonadati</taxon>
        <taxon>Pseudomonadota</taxon>
        <taxon>Alphaproteobacteria</taxon>
        <taxon>Hyphomicrobiales</taxon>
        <taxon>Chelatococcaceae</taxon>
        <taxon>Chelatococcus</taxon>
    </lineage>
</organism>
<feature type="transmembrane region" description="Helical" evidence="5">
    <location>
        <begin position="490"/>
        <end position="507"/>
    </location>
</feature>
<dbReference type="GO" id="GO:0016020">
    <property type="term" value="C:membrane"/>
    <property type="evidence" value="ECO:0007669"/>
    <property type="project" value="UniProtKB-SubCell"/>
</dbReference>
<feature type="transmembrane region" description="Helical" evidence="5">
    <location>
        <begin position="277"/>
        <end position="295"/>
    </location>
</feature>
<dbReference type="AlphaFoldDB" id="A0A2V3UG82"/>
<feature type="transmembrane region" description="Helical" evidence="5">
    <location>
        <begin position="426"/>
        <end position="452"/>
    </location>
</feature>
<evidence type="ECO:0000256" key="3">
    <source>
        <dbReference type="ARBA" id="ARBA00022989"/>
    </source>
</evidence>
<evidence type="ECO:0000313" key="7">
    <source>
        <dbReference type="Proteomes" id="UP000248021"/>
    </source>
</evidence>
<feature type="transmembrane region" description="Helical" evidence="5">
    <location>
        <begin position="12"/>
        <end position="34"/>
    </location>
</feature>
<reference evidence="6 7" key="1">
    <citation type="submission" date="2018-05" db="EMBL/GenBank/DDBJ databases">
        <title>Genomic Encyclopedia of Type Strains, Phase IV (KMG-IV): sequencing the most valuable type-strain genomes for metagenomic binning, comparative biology and taxonomic classification.</title>
        <authorList>
            <person name="Goeker M."/>
        </authorList>
    </citation>
    <scope>NUCLEOTIDE SEQUENCE [LARGE SCALE GENOMIC DNA]</scope>
    <source>
        <strain evidence="6 7">DSM 6462</strain>
    </source>
</reference>
<evidence type="ECO:0000313" key="6">
    <source>
        <dbReference type="EMBL" id="PXW63215.1"/>
    </source>
</evidence>
<keyword evidence="3 5" id="KW-1133">Transmembrane helix</keyword>
<feature type="transmembrane region" description="Helical" evidence="5">
    <location>
        <begin position="365"/>
        <end position="385"/>
    </location>
</feature>
<keyword evidence="4 5" id="KW-0472">Membrane</keyword>
<dbReference type="EMBL" id="QJJK01000002">
    <property type="protein sequence ID" value="PXW63215.1"/>
    <property type="molecule type" value="Genomic_DNA"/>
</dbReference>
<feature type="transmembrane region" description="Helical" evidence="5">
    <location>
        <begin position="514"/>
        <end position="535"/>
    </location>
</feature>
<comment type="subcellular location">
    <subcellularLocation>
        <location evidence="1">Membrane</location>
        <topology evidence="1">Multi-pass membrane protein</topology>
    </subcellularLocation>
</comment>
<feature type="transmembrane region" description="Helical" evidence="5">
    <location>
        <begin position="592"/>
        <end position="609"/>
    </location>
</feature>
<feature type="transmembrane region" description="Helical" evidence="5">
    <location>
        <begin position="341"/>
        <end position="359"/>
    </location>
</feature>
<gene>
    <name evidence="6" type="ORF">C7450_102130</name>
</gene>
<protein>
    <submittedName>
        <fullName evidence="6">Uncharacterized protein</fullName>
    </submittedName>
</protein>
<feature type="transmembrane region" description="Helical" evidence="5">
    <location>
        <begin position="464"/>
        <end position="484"/>
    </location>
</feature>
<accession>A0A2V3UG82</accession>
<name>A0A2V3UG82_9HYPH</name>
<evidence type="ECO:0000256" key="1">
    <source>
        <dbReference type="ARBA" id="ARBA00004141"/>
    </source>
</evidence>
<keyword evidence="2 5" id="KW-0812">Transmembrane</keyword>
<dbReference type="OrthoDB" id="8452985at2"/>
<feature type="transmembrane region" description="Helical" evidence="5">
    <location>
        <begin position="541"/>
        <end position="558"/>
    </location>
</feature>
<dbReference type="PROSITE" id="PS00216">
    <property type="entry name" value="SUGAR_TRANSPORT_1"/>
    <property type="match status" value="1"/>
</dbReference>
<evidence type="ECO:0000256" key="2">
    <source>
        <dbReference type="ARBA" id="ARBA00022692"/>
    </source>
</evidence>
<proteinExistence type="predicted"/>